<dbReference type="RefSeq" id="XP_018027209.1">
    <property type="nucleotide sequence ID" value="XM_018171720.2"/>
</dbReference>
<feature type="domain" description="DUF243" evidence="3">
    <location>
        <begin position="129"/>
        <end position="223"/>
    </location>
</feature>
<reference evidence="6" key="4">
    <citation type="submission" date="2025-04" db="UniProtKB">
        <authorList>
            <consortium name="RefSeq"/>
        </authorList>
    </citation>
    <scope>IDENTIFICATION</scope>
    <source>
        <tissue evidence="6">Whole organism</tissue>
    </source>
</reference>
<feature type="region of interest" description="Disordered" evidence="1">
    <location>
        <begin position="251"/>
        <end position="277"/>
    </location>
</feature>
<sequence>MKFLILASFVVVATAKPQGYNTGAPSRPFNPSAGVASSNSGLGTGGGLGIGFSSGFDLRSENLQQPQQQQLPNLQDLQRNDDQVLSSGGSLNGGFLSNGNQGNHQAPVELGQSCGEDEVRHVDGSCVRPIINRRIFVYAAPPAQRIETLAPKSLPQPKVDYNFVFVRTQQQVQGAQPVVLPPPQQKTLVYVLNEKSGALEQEVIELPANPTQPEVYFVNYDQGDNPKLPGGIDLREALAQSAQQGEVIDGASNQELNPGNLGDGHGSGDGQLQISGGFDGTVAGTGDGFGGAVGGAEGGFVEAVGGVGGVFGGAVEGAGGGFGGAVGGAGGGFGGVVGGAGGEFGGVVGGAGGRVGGAVGGEFGGAAGGGFGGAIRNDYSAPLHRQSQPLPPSTAYSRP</sequence>
<feature type="region of interest" description="Disordered" evidence="1">
    <location>
        <begin position="88"/>
        <end position="109"/>
    </location>
</feature>
<dbReference type="PANTHER" id="PTHR31927">
    <property type="entry name" value="FI07246P-RELATED-RELATED"/>
    <property type="match status" value="1"/>
</dbReference>
<name>A0A6A0HAL6_HYAAZ</name>
<evidence type="ECO:0000259" key="3">
    <source>
        <dbReference type="SMART" id="SM00690"/>
    </source>
</evidence>
<evidence type="ECO:0000313" key="6">
    <source>
        <dbReference type="RefSeq" id="XP_018027209.1"/>
    </source>
</evidence>
<dbReference type="Proteomes" id="UP000694843">
    <property type="component" value="Unplaced"/>
</dbReference>
<evidence type="ECO:0000313" key="5">
    <source>
        <dbReference type="Proteomes" id="UP000694843"/>
    </source>
</evidence>
<dbReference type="InterPro" id="IPR004145">
    <property type="entry name" value="DUF243"/>
</dbReference>
<evidence type="ECO:0000313" key="4">
    <source>
        <dbReference type="EMBL" id="KAA0202752.1"/>
    </source>
</evidence>
<evidence type="ECO:0000256" key="1">
    <source>
        <dbReference type="SAM" id="MobiDB-lite"/>
    </source>
</evidence>
<dbReference type="Pfam" id="PF03103">
    <property type="entry name" value="DUF243"/>
    <property type="match status" value="1"/>
</dbReference>
<keyword evidence="2" id="KW-0732">Signal</keyword>
<dbReference type="AlphaFoldDB" id="A0A6A0HAL6"/>
<dbReference type="Proteomes" id="UP000711488">
    <property type="component" value="Unassembled WGS sequence"/>
</dbReference>
<gene>
    <name evidence="6" type="primary">LOC108682531</name>
    <name evidence="4" type="ORF">HAZT_HAZT006650</name>
</gene>
<evidence type="ECO:0000256" key="2">
    <source>
        <dbReference type="SAM" id="SignalP"/>
    </source>
</evidence>
<reference evidence="4" key="3">
    <citation type="submission" date="2019-06" db="EMBL/GenBank/DDBJ databases">
        <authorList>
            <person name="Poynton C."/>
            <person name="Hasenbein S."/>
            <person name="Benoit J.B."/>
            <person name="Sepulveda M.S."/>
            <person name="Poelchau M.F."/>
            <person name="Murali S.C."/>
            <person name="Chen S."/>
            <person name="Glastad K.M."/>
            <person name="Werren J.H."/>
            <person name="Vineis J.H."/>
            <person name="Bowen J.L."/>
            <person name="Friedrich M."/>
            <person name="Jones J."/>
            <person name="Robertson H.M."/>
            <person name="Feyereisen R."/>
            <person name="Mechler-Hickson A."/>
            <person name="Mathers N."/>
            <person name="Lee C.E."/>
            <person name="Colbourne J.K."/>
            <person name="Biales A."/>
            <person name="Johnston J.S."/>
            <person name="Wellborn G.A."/>
            <person name="Rosendale A.J."/>
            <person name="Cridge A.G."/>
            <person name="Munoz-Torres M.C."/>
            <person name="Bain P.A."/>
            <person name="Manny A.R."/>
            <person name="Major K.M."/>
            <person name="Lambert F.N."/>
            <person name="Vulpe C.D."/>
            <person name="Tuck P."/>
            <person name="Blalock B.J."/>
            <person name="Lin Y.-Y."/>
            <person name="Smith M.E."/>
            <person name="Ochoa-Acuna H."/>
            <person name="Chen M.-J.M."/>
            <person name="Childers C.P."/>
            <person name="Qu J."/>
            <person name="Dugan S."/>
            <person name="Lee S.L."/>
            <person name="Chao H."/>
            <person name="Dinh H."/>
            <person name="Han Y."/>
            <person name="Doddapaneni H."/>
            <person name="Worley K.C."/>
            <person name="Muzny D.M."/>
            <person name="Gibbs R.A."/>
            <person name="Richards S."/>
        </authorList>
    </citation>
    <scope>NUCLEOTIDE SEQUENCE</scope>
    <source>
        <strain evidence="4">HAZT.00-mixed</strain>
        <tissue evidence="4">Whole organism</tissue>
    </source>
</reference>
<proteinExistence type="predicted"/>
<dbReference type="GO" id="GO:0040003">
    <property type="term" value="P:chitin-based cuticle development"/>
    <property type="evidence" value="ECO:0007669"/>
    <property type="project" value="TreeGrafter"/>
</dbReference>
<feature type="chain" id="PRO_5044628615" evidence="2">
    <location>
        <begin position="16"/>
        <end position="399"/>
    </location>
</feature>
<dbReference type="GeneID" id="108682531"/>
<protein>
    <submittedName>
        <fullName evidence="4">Cuticle Protein Tweedle</fullName>
    </submittedName>
    <submittedName>
        <fullName evidence="6">Keratin, type I cytoskeletal 9</fullName>
    </submittedName>
</protein>
<dbReference type="GO" id="GO:0062129">
    <property type="term" value="C:chitin-based extracellular matrix"/>
    <property type="evidence" value="ECO:0007669"/>
    <property type="project" value="TreeGrafter"/>
</dbReference>
<dbReference type="KEGG" id="hazt:108682531"/>
<keyword evidence="5" id="KW-1185">Reference proteome</keyword>
<feature type="compositionally biased region" description="Low complexity" evidence="1">
    <location>
        <begin position="88"/>
        <end position="103"/>
    </location>
</feature>
<dbReference type="EMBL" id="JQDR03003106">
    <property type="protein sequence ID" value="KAA0202752.1"/>
    <property type="molecule type" value="Genomic_DNA"/>
</dbReference>
<reference evidence="4" key="2">
    <citation type="journal article" date="2018" name="Environ. Sci. Technol.">
        <title>The Toxicogenome of Hyalella azteca: A Model for Sediment Ecotoxicology and Evolutionary Toxicology.</title>
        <authorList>
            <person name="Poynton H.C."/>
            <person name="Hasenbein S."/>
            <person name="Benoit J.B."/>
            <person name="Sepulveda M.S."/>
            <person name="Poelchau M.F."/>
            <person name="Hughes D.S.T."/>
            <person name="Murali S.C."/>
            <person name="Chen S."/>
            <person name="Glastad K.M."/>
            <person name="Goodisman M.A.D."/>
            <person name="Werren J.H."/>
            <person name="Vineis J.H."/>
            <person name="Bowen J.L."/>
            <person name="Friedrich M."/>
            <person name="Jones J."/>
            <person name="Robertson H.M."/>
            <person name="Feyereisen R."/>
            <person name="Mechler-Hickson A."/>
            <person name="Mathers N."/>
            <person name="Lee C.E."/>
            <person name="Colbourne J.K."/>
            <person name="Biales A."/>
            <person name="Johnston J.S."/>
            <person name="Wellborn G.A."/>
            <person name="Rosendale A.J."/>
            <person name="Cridge A.G."/>
            <person name="Munoz-Torres M.C."/>
            <person name="Bain P.A."/>
            <person name="Manny A.R."/>
            <person name="Major K.M."/>
            <person name="Lambert F.N."/>
            <person name="Vulpe C.D."/>
            <person name="Tuck P."/>
            <person name="Blalock B.J."/>
            <person name="Lin Y.Y."/>
            <person name="Smith M.E."/>
            <person name="Ochoa-Acuna H."/>
            <person name="Chen M.M."/>
            <person name="Childers C.P."/>
            <person name="Qu J."/>
            <person name="Dugan S."/>
            <person name="Lee S.L."/>
            <person name="Chao H."/>
            <person name="Dinh H."/>
            <person name="Han Y."/>
            <person name="Doddapaneni H."/>
            <person name="Worley K.C."/>
            <person name="Muzny D.M."/>
            <person name="Gibbs R.A."/>
            <person name="Richards S."/>
        </authorList>
    </citation>
    <scope>NUCLEOTIDE SEQUENCE</scope>
    <source>
        <strain evidence="4">HAZT.00-mixed</strain>
        <tissue evidence="4">Whole organism</tissue>
    </source>
</reference>
<dbReference type="GO" id="GO:0008010">
    <property type="term" value="F:structural constituent of chitin-based larval cuticle"/>
    <property type="evidence" value="ECO:0007669"/>
    <property type="project" value="TreeGrafter"/>
</dbReference>
<organism evidence="4">
    <name type="scientific">Hyalella azteca</name>
    <name type="common">Amphipod</name>
    <dbReference type="NCBI Taxonomy" id="294128"/>
    <lineage>
        <taxon>Eukaryota</taxon>
        <taxon>Metazoa</taxon>
        <taxon>Ecdysozoa</taxon>
        <taxon>Arthropoda</taxon>
        <taxon>Crustacea</taxon>
        <taxon>Multicrustacea</taxon>
        <taxon>Malacostraca</taxon>
        <taxon>Eumalacostraca</taxon>
        <taxon>Peracarida</taxon>
        <taxon>Amphipoda</taxon>
        <taxon>Senticaudata</taxon>
        <taxon>Talitrida</taxon>
        <taxon>Talitroidea</taxon>
        <taxon>Hyalellidae</taxon>
        <taxon>Hyalella</taxon>
    </lineage>
</organism>
<accession>A0A6A0HAL6</accession>
<feature type="region of interest" description="Disordered" evidence="1">
    <location>
        <begin position="20"/>
        <end position="40"/>
    </location>
</feature>
<dbReference type="PANTHER" id="PTHR31927:SF2">
    <property type="entry name" value="FI07246P-RELATED"/>
    <property type="match status" value="1"/>
</dbReference>
<feature type="signal peptide" evidence="2">
    <location>
        <begin position="1"/>
        <end position="15"/>
    </location>
</feature>
<dbReference type="SMART" id="SM00690">
    <property type="entry name" value="DM5"/>
    <property type="match status" value="1"/>
</dbReference>
<dbReference type="OrthoDB" id="6376010at2759"/>
<feature type="region of interest" description="Disordered" evidence="1">
    <location>
        <begin position="378"/>
        <end position="399"/>
    </location>
</feature>
<reference evidence="4" key="1">
    <citation type="submission" date="2014-08" db="EMBL/GenBank/DDBJ databases">
        <authorList>
            <person name="Murali S."/>
            <person name="Richards S."/>
            <person name="Bandaranaike D."/>
            <person name="Bellair M."/>
            <person name="Blankenburg K."/>
            <person name="Chao H."/>
            <person name="Dinh H."/>
            <person name="Doddapaneni H."/>
            <person name="Dugan-Rocha S."/>
            <person name="Elkadiri S."/>
            <person name="Gnanaolivu R."/>
            <person name="Hughes D."/>
            <person name="Lee S."/>
            <person name="Li M."/>
            <person name="Ming W."/>
            <person name="Munidasa M."/>
            <person name="Muniz J."/>
            <person name="Nguyen L."/>
            <person name="Osuji N."/>
            <person name="Pu L.-L."/>
            <person name="Puazo M."/>
            <person name="Skinner E."/>
            <person name="Qu C."/>
            <person name="Quiroz J."/>
            <person name="Raj R."/>
            <person name="Weissenberger G."/>
            <person name="Xin Y."/>
            <person name="Zou X."/>
            <person name="Han Y."/>
            <person name="Worley K."/>
            <person name="Muzny D."/>
            <person name="Gibbs R."/>
        </authorList>
    </citation>
    <scope>NUCLEOTIDE SEQUENCE</scope>
    <source>
        <strain evidence="4">HAZT.00-mixed</strain>
        <tissue evidence="4">Whole organism</tissue>
    </source>
</reference>